<dbReference type="Proteomes" id="UP000887577">
    <property type="component" value="Unplaced"/>
</dbReference>
<dbReference type="InterPro" id="IPR006020">
    <property type="entry name" value="PTB/PI_dom"/>
</dbReference>
<dbReference type="WBParaSite" id="PSU_v2.g13863.t1">
    <property type="protein sequence ID" value="PSU_v2.g13863.t1"/>
    <property type="gene ID" value="PSU_v2.g13863"/>
</dbReference>
<dbReference type="InterPro" id="IPR011993">
    <property type="entry name" value="PH-like_dom_sf"/>
</dbReference>
<dbReference type="Gene3D" id="2.30.29.30">
    <property type="entry name" value="Pleckstrin-homology domain (PH domain)/Phosphotyrosine-binding domain (PTB)"/>
    <property type="match status" value="1"/>
</dbReference>
<dbReference type="SUPFAM" id="SSF50729">
    <property type="entry name" value="PH domain-like"/>
    <property type="match status" value="1"/>
</dbReference>
<reference evidence="4" key="1">
    <citation type="submission" date="2022-11" db="UniProtKB">
        <authorList>
            <consortium name="WormBaseParasite"/>
        </authorList>
    </citation>
    <scope>IDENTIFICATION</scope>
</reference>
<evidence type="ECO:0000256" key="1">
    <source>
        <dbReference type="SAM" id="Coils"/>
    </source>
</evidence>
<sequence>MLRSLQNSSPEDEWLKKSIDQLKSGIPFFVRFVGKIELPRSIAEEPAPDNRVEIICGCLRKVAQAASILDESFNIPDIAQRNAKIYVKNVEVQLSVYDNVFTIGDHVTNKFYGRHKIGDIAFAHLDSETKNIFGYYALERKVGKPDTRFYYVIQSDCGMQVLAAMKLAFTVYAEKQENNGDIDVFKIAESMTPSPSTPSGSYCLLRLSTPSSDGTGFVHQITPIDSERLHQQVKMMALSDRLEACMLQSGIMNSTTAIQNITNVYLNMDELRLINPFASNQVFPPVSEIPETLKPKKPETKKIFEVPEFSESHENDDDDFLFGEDCVERFETVPPIPFKTAKVLARLQQICDENCRVYSAPPPPSFQPLQHFYTHPPNPLQNPLHHPHHVRRSRREDINNYDDEIERLKRKERDLQERIRQVEIENQKAQQIPEIPALPPRRKRRVKFRSIKEAFQFRAQKLALPFKKRLGNLRLSDYDESVLASEYASLNSQSFDGSISTSDTSASDASSQDSGVHEDLFVFPEALENSLHWTNRLFRRG</sequence>
<evidence type="ECO:0000259" key="2">
    <source>
        <dbReference type="Pfam" id="PF00640"/>
    </source>
</evidence>
<organism evidence="3 4">
    <name type="scientific">Panagrolaimus superbus</name>
    <dbReference type="NCBI Taxonomy" id="310955"/>
    <lineage>
        <taxon>Eukaryota</taxon>
        <taxon>Metazoa</taxon>
        <taxon>Ecdysozoa</taxon>
        <taxon>Nematoda</taxon>
        <taxon>Chromadorea</taxon>
        <taxon>Rhabditida</taxon>
        <taxon>Tylenchina</taxon>
        <taxon>Panagrolaimomorpha</taxon>
        <taxon>Panagrolaimoidea</taxon>
        <taxon>Panagrolaimidae</taxon>
        <taxon>Panagrolaimus</taxon>
    </lineage>
</organism>
<protein>
    <submittedName>
        <fullName evidence="4">PID domain-containing protein</fullName>
    </submittedName>
</protein>
<evidence type="ECO:0000313" key="4">
    <source>
        <dbReference type="WBParaSite" id="PSU_v2.g13863.t1"/>
    </source>
</evidence>
<feature type="domain" description="PID" evidence="2">
    <location>
        <begin position="28"/>
        <end position="174"/>
    </location>
</feature>
<feature type="coiled-coil region" evidence="1">
    <location>
        <begin position="391"/>
        <end position="432"/>
    </location>
</feature>
<proteinExistence type="predicted"/>
<name>A0A914Y3Q6_9BILA</name>
<keyword evidence="3" id="KW-1185">Reference proteome</keyword>
<accession>A0A914Y3Q6</accession>
<keyword evidence="1" id="KW-0175">Coiled coil</keyword>
<evidence type="ECO:0000313" key="3">
    <source>
        <dbReference type="Proteomes" id="UP000887577"/>
    </source>
</evidence>
<dbReference type="AlphaFoldDB" id="A0A914Y3Q6"/>
<dbReference type="Pfam" id="PF00640">
    <property type="entry name" value="PID"/>
    <property type="match status" value="1"/>
</dbReference>